<dbReference type="InterPro" id="IPR052174">
    <property type="entry name" value="Flavoredoxin"/>
</dbReference>
<dbReference type="SUPFAM" id="SSF50475">
    <property type="entry name" value="FMN-binding split barrel"/>
    <property type="match status" value="1"/>
</dbReference>
<keyword evidence="6" id="KW-1185">Reference proteome</keyword>
<keyword evidence="2" id="KW-0285">Flavoprotein</keyword>
<evidence type="ECO:0000256" key="1">
    <source>
        <dbReference type="ARBA" id="ARBA00001917"/>
    </source>
</evidence>
<keyword evidence="5" id="KW-0560">Oxidoreductase</keyword>
<comment type="cofactor">
    <cofactor evidence="1">
        <name>FMN</name>
        <dbReference type="ChEBI" id="CHEBI:58210"/>
    </cofactor>
</comment>
<comment type="caution">
    <text evidence="5">The sequence shown here is derived from an EMBL/GenBank/DDBJ whole genome shotgun (WGS) entry which is preliminary data.</text>
</comment>
<dbReference type="RefSeq" id="WP_283229974.1">
    <property type="nucleotide sequence ID" value="NZ_JASGBQ010000003.1"/>
</dbReference>
<sequence>MAKEIWKPGNFIYPVPAVLVSCQDKEGNQNLFTAAWTGTVCTNPPMAYVSVRPERYSYHMLRETGVFVINLTTQSMVRAVDFCGVKSGRNVDKWKETGLTPGTAVSVEAPIVMESPVNVECRVVEVKELGSHHMFLSKVEAIQVDGAFLDEKGRFCFDKAKPMAYSHGAYCGLSEALGTFGYSIRKKSTKSGKKQKKTGRKPV</sequence>
<feature type="domain" description="Flavin reductase like" evidence="4">
    <location>
        <begin position="11"/>
        <end position="157"/>
    </location>
</feature>
<dbReference type="Proteomes" id="UP001300383">
    <property type="component" value="Unassembled WGS sequence"/>
</dbReference>
<evidence type="ECO:0000256" key="3">
    <source>
        <dbReference type="ARBA" id="ARBA00038054"/>
    </source>
</evidence>
<dbReference type="PROSITE" id="PS51257">
    <property type="entry name" value="PROKAR_LIPOPROTEIN"/>
    <property type="match status" value="1"/>
</dbReference>
<proteinExistence type="inferred from homology"/>
<dbReference type="GO" id="GO:0010181">
    <property type="term" value="F:FMN binding"/>
    <property type="evidence" value="ECO:0007669"/>
    <property type="project" value="InterPro"/>
</dbReference>
<dbReference type="GO" id="GO:0016646">
    <property type="term" value="F:oxidoreductase activity, acting on the CH-NH group of donors, NAD or NADP as acceptor"/>
    <property type="evidence" value="ECO:0007669"/>
    <property type="project" value="UniProtKB-ARBA"/>
</dbReference>
<evidence type="ECO:0000256" key="2">
    <source>
        <dbReference type="ARBA" id="ARBA00022630"/>
    </source>
</evidence>
<dbReference type="EMBL" id="JASGBQ010000003">
    <property type="protein sequence ID" value="MDI9241462.1"/>
    <property type="molecule type" value="Genomic_DNA"/>
</dbReference>
<dbReference type="EC" id="1.5.1.-" evidence="5"/>
<dbReference type="InterPro" id="IPR002563">
    <property type="entry name" value="Flavin_Rdtase-like_dom"/>
</dbReference>
<dbReference type="Gene3D" id="2.30.110.10">
    <property type="entry name" value="Electron Transport, Fmn-binding Protein, Chain A"/>
    <property type="match status" value="1"/>
</dbReference>
<name>A0AAP4B9Q2_9FIRM</name>
<evidence type="ECO:0000259" key="4">
    <source>
        <dbReference type="SMART" id="SM00903"/>
    </source>
</evidence>
<dbReference type="PANTHER" id="PTHR43567:SF1">
    <property type="entry name" value="FLAVOREDOXIN"/>
    <property type="match status" value="1"/>
</dbReference>
<accession>A0AAP4B9Q2</accession>
<evidence type="ECO:0000313" key="6">
    <source>
        <dbReference type="Proteomes" id="UP001300383"/>
    </source>
</evidence>
<dbReference type="PANTHER" id="PTHR43567">
    <property type="entry name" value="FLAVOREDOXIN-RELATED-RELATED"/>
    <property type="match status" value="1"/>
</dbReference>
<dbReference type="SMART" id="SM00903">
    <property type="entry name" value="Flavin_Reduct"/>
    <property type="match status" value="1"/>
</dbReference>
<dbReference type="InterPro" id="IPR012349">
    <property type="entry name" value="Split_barrel_FMN-bd"/>
</dbReference>
<dbReference type="Pfam" id="PF01613">
    <property type="entry name" value="Flavin_Reduct"/>
    <property type="match status" value="1"/>
</dbReference>
<reference evidence="5 6" key="1">
    <citation type="submission" date="2023-05" db="EMBL/GenBank/DDBJ databases">
        <title>[ruminococcus] sp. nov., isolated from a pig farm feces dump.</title>
        <authorList>
            <person name="Chang Y.-H."/>
        </authorList>
    </citation>
    <scope>NUCLEOTIDE SEQUENCE [LARGE SCALE GENOMIC DNA]</scope>
    <source>
        <strain evidence="5 6">YH-rum2234</strain>
    </source>
</reference>
<organism evidence="5 6">
    <name type="scientific">Fusibacillus kribbianus</name>
    <dbReference type="NCBI Taxonomy" id="3044208"/>
    <lineage>
        <taxon>Bacteria</taxon>
        <taxon>Bacillati</taxon>
        <taxon>Bacillota</taxon>
        <taxon>Clostridia</taxon>
        <taxon>Lachnospirales</taxon>
        <taxon>Lachnospiraceae</taxon>
        <taxon>Fusibacillus</taxon>
    </lineage>
</organism>
<evidence type="ECO:0000313" key="5">
    <source>
        <dbReference type="EMBL" id="MDI9241462.1"/>
    </source>
</evidence>
<comment type="similarity">
    <text evidence="3">Belongs to the flavoredoxin family.</text>
</comment>
<dbReference type="AlphaFoldDB" id="A0AAP4B9Q2"/>
<protein>
    <submittedName>
        <fullName evidence="5">Flavin reductase family protein</fullName>
        <ecNumber evidence="5">1.5.1.-</ecNumber>
    </submittedName>
</protein>
<gene>
    <name evidence="5" type="ORF">QJ036_03090</name>
</gene>